<evidence type="ECO:0000313" key="9">
    <source>
        <dbReference type="EMBL" id="CAB4584817.1"/>
    </source>
</evidence>
<comment type="similarity">
    <text evidence="1">Belongs to the cytochrome P450 family.</text>
</comment>
<dbReference type="PANTHER" id="PTHR46696">
    <property type="entry name" value="P450, PUTATIVE (EUROFUNG)-RELATED"/>
    <property type="match status" value="1"/>
</dbReference>
<keyword evidence="5" id="KW-0408">Iron</keyword>
<sequence>MAAIDLYNPDTYVLGAPHDEFTRLRREDPVHWQDIPGQAGYWAVLKHADVVHVSRNPNLFCCEAGGVVLEDMDPERLSRMRDMLLSMDPPRHISYRKPLAPEFARRVIAGMESQIREITVDIFSAVGDNSDVEFVHDMVGPLPTQVIGQLFGLPEKDWEWLHRLSQMNTSGQDPDLNPDGDLSEAGSADSSMQMAMYGMAFAKERRAVAPQGDLMDVILGQEFNGRFLTDADIGSLLVQMITAGNDTTVTMMAGGLWALLEHPTQLQMLRDDASLLPGAVEEILRWFNPLHYFRRTASEDTEISGTKIAKGDKVAMYYTSANRDEAVFEDSQAFDITRSPNPQLSFGIGEHFCLGVHLARLEGRIFFEELLRRFGKIELSGTPERVRSNLNNGVKRLPVNLSL</sequence>
<dbReference type="InterPro" id="IPR017972">
    <property type="entry name" value="Cyt_P450_CS"/>
</dbReference>
<organism evidence="7">
    <name type="scientific">freshwater metagenome</name>
    <dbReference type="NCBI Taxonomy" id="449393"/>
    <lineage>
        <taxon>unclassified sequences</taxon>
        <taxon>metagenomes</taxon>
        <taxon>ecological metagenomes</taxon>
    </lineage>
</organism>
<dbReference type="EMBL" id="CAFAAD010000096">
    <property type="protein sequence ID" value="CAB4796892.1"/>
    <property type="molecule type" value="Genomic_DNA"/>
</dbReference>
<evidence type="ECO:0000256" key="6">
    <source>
        <dbReference type="ARBA" id="ARBA00023033"/>
    </source>
</evidence>
<keyword evidence="2" id="KW-0349">Heme</keyword>
<dbReference type="GO" id="GO:0020037">
    <property type="term" value="F:heme binding"/>
    <property type="evidence" value="ECO:0007669"/>
    <property type="project" value="InterPro"/>
</dbReference>
<evidence type="ECO:0000313" key="10">
    <source>
        <dbReference type="EMBL" id="CAB4615909.1"/>
    </source>
</evidence>
<dbReference type="EMBL" id="CAEUNJ010000013">
    <property type="protein sequence ID" value="CAB4370818.1"/>
    <property type="molecule type" value="Genomic_DNA"/>
</dbReference>
<dbReference type="InterPro" id="IPR036396">
    <property type="entry name" value="Cyt_P450_sf"/>
</dbReference>
<keyword evidence="3" id="KW-0479">Metal-binding</keyword>
<evidence type="ECO:0000313" key="13">
    <source>
        <dbReference type="EMBL" id="CAB4941468.1"/>
    </source>
</evidence>
<evidence type="ECO:0000313" key="7">
    <source>
        <dbReference type="EMBL" id="CAB4334601.1"/>
    </source>
</evidence>
<dbReference type="Gene3D" id="1.10.630.10">
    <property type="entry name" value="Cytochrome P450"/>
    <property type="match status" value="1"/>
</dbReference>
<dbReference type="GO" id="GO:0006707">
    <property type="term" value="P:cholesterol catabolic process"/>
    <property type="evidence" value="ECO:0007669"/>
    <property type="project" value="TreeGrafter"/>
</dbReference>
<proteinExistence type="inferred from homology"/>
<dbReference type="Pfam" id="PF00067">
    <property type="entry name" value="p450"/>
    <property type="match status" value="1"/>
</dbReference>
<evidence type="ECO:0000256" key="2">
    <source>
        <dbReference type="ARBA" id="ARBA00022617"/>
    </source>
</evidence>
<dbReference type="PRINTS" id="PR00359">
    <property type="entry name" value="BP450"/>
</dbReference>
<dbReference type="AlphaFoldDB" id="A0A6J5YW81"/>
<dbReference type="PRINTS" id="PR00385">
    <property type="entry name" value="P450"/>
</dbReference>
<evidence type="ECO:0000256" key="3">
    <source>
        <dbReference type="ARBA" id="ARBA00022723"/>
    </source>
</evidence>
<dbReference type="InterPro" id="IPR001128">
    <property type="entry name" value="Cyt_P450"/>
</dbReference>
<keyword evidence="4" id="KW-0560">Oxidoreductase</keyword>
<dbReference type="EMBL" id="CAEZVC010000012">
    <property type="protein sequence ID" value="CAB4615909.1"/>
    <property type="molecule type" value="Genomic_DNA"/>
</dbReference>
<keyword evidence="6" id="KW-0503">Monooxygenase</keyword>
<dbReference type="PANTHER" id="PTHR46696:SF4">
    <property type="entry name" value="BIOTIN BIOSYNTHESIS CYTOCHROME P450"/>
    <property type="match status" value="1"/>
</dbReference>
<dbReference type="GO" id="GO:0005506">
    <property type="term" value="F:iron ion binding"/>
    <property type="evidence" value="ECO:0007669"/>
    <property type="project" value="InterPro"/>
</dbReference>
<name>A0A6J5YW81_9ZZZZ</name>
<protein>
    <submittedName>
        <fullName evidence="7">Unannotated protein</fullName>
    </submittedName>
</protein>
<reference evidence="7" key="1">
    <citation type="submission" date="2020-05" db="EMBL/GenBank/DDBJ databases">
        <authorList>
            <person name="Chiriac C."/>
            <person name="Salcher M."/>
            <person name="Ghai R."/>
            <person name="Kavagutti S V."/>
        </authorList>
    </citation>
    <scope>NUCLEOTIDE SEQUENCE</scope>
</reference>
<evidence type="ECO:0000313" key="11">
    <source>
        <dbReference type="EMBL" id="CAB4721747.1"/>
    </source>
</evidence>
<dbReference type="FunFam" id="1.10.630.10:FF:000018">
    <property type="entry name" value="Cytochrome P450 monooxygenase"/>
    <property type="match status" value="1"/>
</dbReference>
<dbReference type="EMBL" id="CAFBOK010000253">
    <property type="protein sequence ID" value="CAB4997722.1"/>
    <property type="molecule type" value="Genomic_DNA"/>
</dbReference>
<accession>A0A6J5YW81</accession>
<dbReference type="PROSITE" id="PS00086">
    <property type="entry name" value="CYTOCHROME_P450"/>
    <property type="match status" value="1"/>
</dbReference>
<evidence type="ECO:0000313" key="12">
    <source>
        <dbReference type="EMBL" id="CAB4796892.1"/>
    </source>
</evidence>
<evidence type="ECO:0000256" key="4">
    <source>
        <dbReference type="ARBA" id="ARBA00023002"/>
    </source>
</evidence>
<dbReference type="GO" id="GO:0008395">
    <property type="term" value="F:steroid hydroxylase activity"/>
    <property type="evidence" value="ECO:0007669"/>
    <property type="project" value="TreeGrafter"/>
</dbReference>
<dbReference type="InterPro" id="IPR002397">
    <property type="entry name" value="Cyt_P450_B"/>
</dbReference>
<dbReference type="CDD" id="cd11033">
    <property type="entry name" value="CYP142-like"/>
    <property type="match status" value="1"/>
</dbReference>
<evidence type="ECO:0000313" key="8">
    <source>
        <dbReference type="EMBL" id="CAB4370818.1"/>
    </source>
</evidence>
<dbReference type="EMBL" id="CAESAL010000010">
    <property type="protein sequence ID" value="CAB4334601.1"/>
    <property type="molecule type" value="Genomic_DNA"/>
</dbReference>
<gene>
    <name evidence="9" type="ORF">UFOPK1762_00909</name>
    <name evidence="10" type="ORF">UFOPK1906_00369</name>
    <name evidence="11" type="ORF">UFOPK2624_01755</name>
    <name evidence="12" type="ORF">UFOPK2969_01233</name>
    <name evidence="7" type="ORF">UFOPK3331_00477</name>
    <name evidence="13" type="ORF">UFOPK3785_00219</name>
    <name evidence="14" type="ORF">UFOPK3927_01691</name>
    <name evidence="8" type="ORF">UFOPK4201_00440</name>
</gene>
<dbReference type="SUPFAM" id="SSF48264">
    <property type="entry name" value="Cytochrome P450"/>
    <property type="match status" value="1"/>
</dbReference>
<evidence type="ECO:0000256" key="5">
    <source>
        <dbReference type="ARBA" id="ARBA00023004"/>
    </source>
</evidence>
<dbReference type="EMBL" id="CAEZXY010000114">
    <property type="protein sequence ID" value="CAB4721747.1"/>
    <property type="molecule type" value="Genomic_DNA"/>
</dbReference>
<dbReference type="EMBL" id="CAEZTY010000027">
    <property type="protein sequence ID" value="CAB4584817.1"/>
    <property type="molecule type" value="Genomic_DNA"/>
</dbReference>
<evidence type="ECO:0000313" key="14">
    <source>
        <dbReference type="EMBL" id="CAB4997722.1"/>
    </source>
</evidence>
<dbReference type="EMBL" id="CAFBNJ010000006">
    <property type="protein sequence ID" value="CAB4941468.1"/>
    <property type="molecule type" value="Genomic_DNA"/>
</dbReference>
<dbReference type="GO" id="GO:0036199">
    <property type="term" value="F:cholest-4-en-3-one 26-monooxygenase activity"/>
    <property type="evidence" value="ECO:0007669"/>
    <property type="project" value="TreeGrafter"/>
</dbReference>
<evidence type="ECO:0000256" key="1">
    <source>
        <dbReference type="ARBA" id="ARBA00010617"/>
    </source>
</evidence>